<keyword evidence="2" id="KW-1185">Reference proteome</keyword>
<organism evidence="1 2">
    <name type="scientific">Asparagus officinalis</name>
    <name type="common">Garden asparagus</name>
    <dbReference type="NCBI Taxonomy" id="4686"/>
    <lineage>
        <taxon>Eukaryota</taxon>
        <taxon>Viridiplantae</taxon>
        <taxon>Streptophyta</taxon>
        <taxon>Embryophyta</taxon>
        <taxon>Tracheophyta</taxon>
        <taxon>Spermatophyta</taxon>
        <taxon>Magnoliopsida</taxon>
        <taxon>Liliopsida</taxon>
        <taxon>Asparagales</taxon>
        <taxon>Asparagaceae</taxon>
        <taxon>Asparagoideae</taxon>
        <taxon>Asparagus</taxon>
    </lineage>
</organism>
<reference evidence="2" key="1">
    <citation type="journal article" date="2017" name="Nat. Commun.">
        <title>The asparagus genome sheds light on the origin and evolution of a young Y chromosome.</title>
        <authorList>
            <person name="Harkess A."/>
            <person name="Zhou J."/>
            <person name="Xu C."/>
            <person name="Bowers J.E."/>
            <person name="Van der Hulst R."/>
            <person name="Ayyampalayam S."/>
            <person name="Mercati F."/>
            <person name="Riccardi P."/>
            <person name="McKain M.R."/>
            <person name="Kakrana A."/>
            <person name="Tang H."/>
            <person name="Ray J."/>
            <person name="Groenendijk J."/>
            <person name="Arikit S."/>
            <person name="Mathioni S.M."/>
            <person name="Nakano M."/>
            <person name="Shan H."/>
            <person name="Telgmann-Rauber A."/>
            <person name="Kanno A."/>
            <person name="Yue Z."/>
            <person name="Chen H."/>
            <person name="Li W."/>
            <person name="Chen Y."/>
            <person name="Xu X."/>
            <person name="Zhang Y."/>
            <person name="Luo S."/>
            <person name="Chen H."/>
            <person name="Gao J."/>
            <person name="Mao Z."/>
            <person name="Pires J.C."/>
            <person name="Luo M."/>
            <person name="Kudrna D."/>
            <person name="Wing R.A."/>
            <person name="Meyers B.C."/>
            <person name="Yi K."/>
            <person name="Kong H."/>
            <person name="Lavrijsen P."/>
            <person name="Sunseri F."/>
            <person name="Falavigna A."/>
            <person name="Ye Y."/>
            <person name="Leebens-Mack J.H."/>
            <person name="Chen G."/>
        </authorList>
    </citation>
    <scope>NUCLEOTIDE SEQUENCE [LARGE SCALE GENOMIC DNA]</scope>
    <source>
        <strain evidence="2">cv. DH0086</strain>
    </source>
</reference>
<dbReference type="EMBL" id="CM007386">
    <property type="protein sequence ID" value="ONK66383.1"/>
    <property type="molecule type" value="Genomic_DNA"/>
</dbReference>
<gene>
    <name evidence="1" type="ORF">A4U43_C06F7270</name>
</gene>
<name>A0A5P1EL31_ASPOF</name>
<evidence type="ECO:0000313" key="1">
    <source>
        <dbReference type="EMBL" id="ONK66383.1"/>
    </source>
</evidence>
<dbReference type="Proteomes" id="UP000243459">
    <property type="component" value="Chromosome 6"/>
</dbReference>
<proteinExistence type="predicted"/>
<accession>A0A5P1EL31</accession>
<dbReference type="Gene3D" id="3.30.70.100">
    <property type="match status" value="1"/>
</dbReference>
<dbReference type="Gramene" id="ONK66383">
    <property type="protein sequence ID" value="ONK66383"/>
    <property type="gene ID" value="A4U43_C06F7270"/>
</dbReference>
<evidence type="ECO:0000313" key="2">
    <source>
        <dbReference type="Proteomes" id="UP000243459"/>
    </source>
</evidence>
<protein>
    <submittedName>
        <fullName evidence="1">Uncharacterized protein</fullName>
    </submittedName>
</protein>
<sequence>MRSPITEKPLCRLPPHLRLPPRRRPLPPILVLTSGDRTQLRWPHIHRPPLRHIIDHPQPSRSEINLSASAAKIKKNAVLEYIELKEKLLKSWRNSPEAVVSKHQAFLEECDIHGRIYVNEQGINAQLQILLKEIGDVHGGNKVCENKKSCSLCGTTAFVTGGNKGIGIKEEET</sequence>
<dbReference type="AlphaFoldDB" id="A0A5P1EL31"/>